<accession>A0A7W7YXA7</accession>
<keyword evidence="3" id="KW-1185">Reference proteome</keyword>
<proteinExistence type="predicted"/>
<organism evidence="2 3">
    <name type="scientific">Shinella fusca</name>
    <dbReference type="NCBI Taxonomy" id="544480"/>
    <lineage>
        <taxon>Bacteria</taxon>
        <taxon>Pseudomonadati</taxon>
        <taxon>Pseudomonadota</taxon>
        <taxon>Alphaproteobacteria</taxon>
        <taxon>Hyphomicrobiales</taxon>
        <taxon>Rhizobiaceae</taxon>
        <taxon>Shinella</taxon>
    </lineage>
</organism>
<sequence length="72" mass="7505">MQTKAPPSALPGISPSRGEIGKTKWHRPNSTSTMGETVLHPISPLEGEMPGRAEGGIGARRLPPLTGAAHAR</sequence>
<feature type="region of interest" description="Disordered" evidence="1">
    <location>
        <begin position="1"/>
        <end position="72"/>
    </location>
</feature>
<comment type="caution">
    <text evidence="2">The sequence shown here is derived from an EMBL/GenBank/DDBJ whole genome shotgun (WGS) entry which is preliminary data.</text>
</comment>
<dbReference type="EMBL" id="JACHIK010000012">
    <property type="protein sequence ID" value="MBB5043981.1"/>
    <property type="molecule type" value="Genomic_DNA"/>
</dbReference>
<evidence type="ECO:0000313" key="2">
    <source>
        <dbReference type="EMBL" id="MBB5043981.1"/>
    </source>
</evidence>
<gene>
    <name evidence="2" type="ORF">HNQ66_003394</name>
</gene>
<dbReference type="AlphaFoldDB" id="A0A7W7YXA7"/>
<evidence type="ECO:0000313" key="3">
    <source>
        <dbReference type="Proteomes" id="UP000535406"/>
    </source>
</evidence>
<protein>
    <recommendedName>
        <fullName evidence="4">Propionyl-coenzyme A carboxylase alpha polypeptide</fullName>
    </recommendedName>
</protein>
<evidence type="ECO:0000256" key="1">
    <source>
        <dbReference type="SAM" id="MobiDB-lite"/>
    </source>
</evidence>
<evidence type="ECO:0008006" key="4">
    <source>
        <dbReference type="Google" id="ProtNLM"/>
    </source>
</evidence>
<name>A0A7W7YXA7_9HYPH</name>
<reference evidence="2 3" key="1">
    <citation type="submission" date="2020-08" db="EMBL/GenBank/DDBJ databases">
        <title>Genomic Encyclopedia of Type Strains, Phase IV (KMG-IV): sequencing the most valuable type-strain genomes for metagenomic binning, comparative biology and taxonomic classification.</title>
        <authorList>
            <person name="Goeker M."/>
        </authorList>
    </citation>
    <scope>NUCLEOTIDE SEQUENCE [LARGE SCALE GENOMIC DNA]</scope>
    <source>
        <strain evidence="2 3">DSM 21319</strain>
    </source>
</reference>
<dbReference type="Proteomes" id="UP000535406">
    <property type="component" value="Unassembled WGS sequence"/>
</dbReference>